<evidence type="ECO:0000256" key="9">
    <source>
        <dbReference type="SAM" id="Phobius"/>
    </source>
</evidence>
<dbReference type="Proteomes" id="UP000006286">
    <property type="component" value="Chromosome"/>
</dbReference>
<dbReference type="Pfam" id="PF02472">
    <property type="entry name" value="ExbD"/>
    <property type="match status" value="1"/>
</dbReference>
<dbReference type="GO" id="GO:0005886">
    <property type="term" value="C:plasma membrane"/>
    <property type="evidence" value="ECO:0007669"/>
    <property type="project" value="UniProtKB-SubCell"/>
</dbReference>
<dbReference type="OrthoDB" id="6077720at2"/>
<sequence length="169" mass="18050">MNLEDNSPRRPPLEPVLPLINVVFLLLIFFMVAGQLAPRPTVDVTAPNSAEAATEEDPSQLMLILDKQGVLFHDGEPVAEASLATLIAEHQAEREKEAADKAAQNGSKESPTAPTTAATADSGQETTLPLVRLLADAGVPLSVLRENLGKLRDLGVEEVRLVTQSENTP</sequence>
<evidence type="ECO:0000256" key="2">
    <source>
        <dbReference type="ARBA" id="ARBA00005811"/>
    </source>
</evidence>
<dbReference type="EMBL" id="CP003466">
    <property type="protein sequence ID" value="AFT69346.1"/>
    <property type="molecule type" value="Genomic_DNA"/>
</dbReference>
<evidence type="ECO:0000256" key="1">
    <source>
        <dbReference type="ARBA" id="ARBA00004162"/>
    </source>
</evidence>
<dbReference type="PANTHER" id="PTHR30558:SF3">
    <property type="entry name" value="BIOPOLYMER TRANSPORT PROTEIN EXBD-RELATED"/>
    <property type="match status" value="1"/>
</dbReference>
<feature type="transmembrane region" description="Helical" evidence="9">
    <location>
        <begin position="16"/>
        <end position="33"/>
    </location>
</feature>
<reference evidence="10 11" key="1">
    <citation type="journal article" date="2012" name="J. Bacteriol.">
        <title>Complete genome sequence of Alcanivorax dieselolei type strain B5.</title>
        <authorList>
            <person name="Lai Q."/>
            <person name="Li W."/>
            <person name="Shao Z."/>
        </authorList>
    </citation>
    <scope>NUCLEOTIDE SEQUENCE [LARGE SCALE GENOMIC DNA]</scope>
    <source>
        <strain evidence="11">DSM 16502 / CGMCC 1.3690 / B-5</strain>
    </source>
</reference>
<dbReference type="GO" id="GO:0022857">
    <property type="term" value="F:transmembrane transporter activity"/>
    <property type="evidence" value="ECO:0007669"/>
    <property type="project" value="InterPro"/>
</dbReference>
<protein>
    <submittedName>
        <fullName evidence="10">Ferric siderophore transport system,innermembrane protein E</fullName>
    </submittedName>
</protein>
<proteinExistence type="inferred from homology"/>
<dbReference type="PANTHER" id="PTHR30558">
    <property type="entry name" value="EXBD MEMBRANE COMPONENT OF PMF-DRIVEN MACROMOLECULE IMPORT SYSTEM"/>
    <property type="match status" value="1"/>
</dbReference>
<dbReference type="GO" id="GO:0015031">
    <property type="term" value="P:protein transport"/>
    <property type="evidence" value="ECO:0007669"/>
    <property type="project" value="UniProtKB-KW"/>
</dbReference>
<feature type="compositionally biased region" description="Low complexity" evidence="8">
    <location>
        <begin position="111"/>
        <end position="120"/>
    </location>
</feature>
<evidence type="ECO:0000256" key="5">
    <source>
        <dbReference type="ARBA" id="ARBA00022989"/>
    </source>
</evidence>
<evidence type="ECO:0000256" key="7">
    <source>
        <dbReference type="RuleBase" id="RU003879"/>
    </source>
</evidence>
<keyword evidence="7" id="KW-0653">Protein transport</keyword>
<gene>
    <name evidence="10" type="primary">exbD3</name>
    <name evidence="10" type="ordered locus">B5T_01062</name>
</gene>
<comment type="similarity">
    <text evidence="2 7">Belongs to the ExbD/TolR family.</text>
</comment>
<evidence type="ECO:0000256" key="4">
    <source>
        <dbReference type="ARBA" id="ARBA00022692"/>
    </source>
</evidence>
<dbReference type="PATRIC" id="fig|930169.3.peg.1049"/>
<accession>K0CCS1</accession>
<dbReference type="AlphaFoldDB" id="K0CCS1"/>
<evidence type="ECO:0000313" key="10">
    <source>
        <dbReference type="EMBL" id="AFT69346.1"/>
    </source>
</evidence>
<feature type="region of interest" description="Disordered" evidence="8">
    <location>
        <begin position="90"/>
        <end position="124"/>
    </location>
</feature>
<dbReference type="eggNOG" id="COG0848">
    <property type="taxonomic scope" value="Bacteria"/>
</dbReference>
<keyword evidence="4 7" id="KW-0812">Transmembrane</keyword>
<dbReference type="HOGENOM" id="CLU_085305_4_0_6"/>
<dbReference type="STRING" id="930169.B5T_01062"/>
<keyword evidence="7" id="KW-0813">Transport</keyword>
<feature type="compositionally biased region" description="Basic and acidic residues" evidence="8">
    <location>
        <begin position="90"/>
        <end position="100"/>
    </location>
</feature>
<dbReference type="RefSeq" id="WP_014993427.1">
    <property type="nucleotide sequence ID" value="NC_018691.1"/>
</dbReference>
<dbReference type="KEGG" id="adi:B5T_01062"/>
<comment type="subcellular location">
    <subcellularLocation>
        <location evidence="1">Cell membrane</location>
        <topology evidence="1">Single-pass membrane protein</topology>
    </subcellularLocation>
    <subcellularLocation>
        <location evidence="7">Cell membrane</location>
        <topology evidence="7">Single-pass type II membrane protein</topology>
    </subcellularLocation>
</comment>
<dbReference type="InterPro" id="IPR003400">
    <property type="entry name" value="ExbD"/>
</dbReference>
<keyword evidence="6 9" id="KW-0472">Membrane</keyword>
<keyword evidence="3" id="KW-1003">Cell membrane</keyword>
<evidence type="ECO:0000256" key="3">
    <source>
        <dbReference type="ARBA" id="ARBA00022475"/>
    </source>
</evidence>
<name>K0CCS1_ALCDB</name>
<keyword evidence="11" id="KW-1185">Reference proteome</keyword>
<evidence type="ECO:0000256" key="8">
    <source>
        <dbReference type="SAM" id="MobiDB-lite"/>
    </source>
</evidence>
<organism evidence="10 11">
    <name type="scientific">Alcanivorax dieselolei (strain DSM 16502 / CGMCC 1.3690 / MCCC 1A00001 / B-5)</name>
    <name type="common">Alloalcanivorax dieselolei</name>
    <dbReference type="NCBI Taxonomy" id="930169"/>
    <lineage>
        <taxon>Bacteria</taxon>
        <taxon>Pseudomonadati</taxon>
        <taxon>Pseudomonadota</taxon>
        <taxon>Gammaproteobacteria</taxon>
        <taxon>Oceanospirillales</taxon>
        <taxon>Alcanivoracaceae</taxon>
        <taxon>Alloalcanivorax</taxon>
    </lineage>
</organism>
<evidence type="ECO:0000313" key="11">
    <source>
        <dbReference type="Proteomes" id="UP000006286"/>
    </source>
</evidence>
<evidence type="ECO:0000256" key="6">
    <source>
        <dbReference type="ARBA" id="ARBA00023136"/>
    </source>
</evidence>
<keyword evidence="5 9" id="KW-1133">Transmembrane helix</keyword>